<keyword evidence="3 9" id="KW-0963">Cytoplasm</keyword>
<dbReference type="GO" id="GO:0003908">
    <property type="term" value="F:methylated-DNA-[protein]-cysteine S-methyltransferase activity"/>
    <property type="evidence" value="ECO:0007669"/>
    <property type="project" value="UniProtKB-UniRule"/>
</dbReference>
<evidence type="ECO:0000259" key="11">
    <source>
        <dbReference type="Pfam" id="PF02870"/>
    </source>
</evidence>
<dbReference type="Pfam" id="PF02870">
    <property type="entry name" value="Methyltransf_1N"/>
    <property type="match status" value="1"/>
</dbReference>
<sequence>MNATLIIPATPIGPLTLQADATGLCRIDFGRSQTPTPNTDEHPVLEQAAEQLRAYFAGTLTRFQLPLSLIGTPFQQAVWQALQAIPYGQVCSYADIAQAVGRPKAFRAVGMANNRNPLPIIVPCHRVVGASGMLVGYGGGLATKVHLLELEQVPLTTAAELERYRVIQTGNTP</sequence>
<dbReference type="GO" id="GO:0005737">
    <property type="term" value="C:cytoplasm"/>
    <property type="evidence" value="ECO:0007669"/>
    <property type="project" value="UniProtKB-SubCell"/>
</dbReference>
<dbReference type="Gene3D" id="3.30.160.70">
    <property type="entry name" value="Methylated DNA-protein cysteine methyltransferase domain"/>
    <property type="match status" value="1"/>
</dbReference>
<dbReference type="RefSeq" id="WP_181736875.1">
    <property type="nucleotide sequence ID" value="NZ_JACEMT010000033.1"/>
</dbReference>
<reference evidence="12 13" key="1">
    <citation type="submission" date="2020-07" db="EMBL/GenBank/DDBJ databases">
        <title>Bacterium isolated from marien macroalgae.</title>
        <authorList>
            <person name="Zhu K."/>
            <person name="Lu D."/>
            <person name="Du Z."/>
        </authorList>
    </citation>
    <scope>NUCLEOTIDE SEQUENCE [LARGE SCALE GENOMIC DNA]</scope>
    <source>
        <strain evidence="12 13">3-1745</strain>
    </source>
</reference>
<feature type="domain" description="Methylated-DNA-[protein]-cysteine S-methyltransferase DNA binding" evidence="10">
    <location>
        <begin position="73"/>
        <end position="153"/>
    </location>
</feature>
<dbReference type="InterPro" id="IPR023546">
    <property type="entry name" value="MGMT"/>
</dbReference>
<organism evidence="12 13">
    <name type="scientific">Marinobacterium marinum</name>
    <dbReference type="NCBI Taxonomy" id="2756129"/>
    <lineage>
        <taxon>Bacteria</taxon>
        <taxon>Pseudomonadati</taxon>
        <taxon>Pseudomonadota</taxon>
        <taxon>Gammaproteobacteria</taxon>
        <taxon>Oceanospirillales</taxon>
        <taxon>Oceanospirillaceae</taxon>
        <taxon>Marinobacterium</taxon>
    </lineage>
</organism>
<dbReference type="Gene3D" id="1.10.10.10">
    <property type="entry name" value="Winged helix-like DNA-binding domain superfamily/Winged helix DNA-binding domain"/>
    <property type="match status" value="1"/>
</dbReference>
<dbReference type="InterPro" id="IPR008332">
    <property type="entry name" value="MethylG_MeTrfase_N"/>
</dbReference>
<proteinExistence type="inferred from homology"/>
<dbReference type="GO" id="GO:0032259">
    <property type="term" value="P:methylation"/>
    <property type="evidence" value="ECO:0007669"/>
    <property type="project" value="UniProtKB-KW"/>
</dbReference>
<dbReference type="PANTHER" id="PTHR10815">
    <property type="entry name" value="METHYLATED-DNA--PROTEIN-CYSTEINE METHYLTRANSFERASE"/>
    <property type="match status" value="1"/>
</dbReference>
<keyword evidence="7 9" id="KW-0234">DNA repair</keyword>
<keyword evidence="4 9" id="KW-0489">Methyltransferase</keyword>
<evidence type="ECO:0000313" key="12">
    <source>
        <dbReference type="EMBL" id="MBA4501233.1"/>
    </source>
</evidence>
<comment type="subcellular location">
    <subcellularLocation>
        <location evidence="9">Cytoplasm</location>
    </subcellularLocation>
</comment>
<comment type="similarity">
    <text evidence="2 9">Belongs to the MGMT family.</text>
</comment>
<keyword evidence="6 9" id="KW-0227">DNA damage</keyword>
<dbReference type="InterPro" id="IPR036631">
    <property type="entry name" value="MGMT_N_sf"/>
</dbReference>
<dbReference type="Proteomes" id="UP000538931">
    <property type="component" value="Unassembled WGS sequence"/>
</dbReference>
<dbReference type="SUPFAM" id="SSF53155">
    <property type="entry name" value="Methylated DNA-protein cysteine methyltransferase domain"/>
    <property type="match status" value="1"/>
</dbReference>
<dbReference type="NCBIfam" id="TIGR00589">
    <property type="entry name" value="ogt"/>
    <property type="match status" value="1"/>
</dbReference>
<comment type="miscellaneous">
    <text evidence="9">This enzyme catalyzes only one turnover and therefore is not strictly catalytic. According to one definition, an enzyme is a biocatalyst that acts repeatedly and over many reaction cycles.</text>
</comment>
<keyword evidence="13" id="KW-1185">Reference proteome</keyword>
<evidence type="ECO:0000256" key="9">
    <source>
        <dbReference type="HAMAP-Rule" id="MF_00772"/>
    </source>
</evidence>
<evidence type="ECO:0000256" key="5">
    <source>
        <dbReference type="ARBA" id="ARBA00022679"/>
    </source>
</evidence>
<dbReference type="GO" id="GO:0006307">
    <property type="term" value="P:DNA alkylation repair"/>
    <property type="evidence" value="ECO:0007669"/>
    <property type="project" value="UniProtKB-UniRule"/>
</dbReference>
<dbReference type="FunFam" id="1.10.10.10:FF:000214">
    <property type="entry name" value="Methylated-DNA--protein-cysteine methyltransferase"/>
    <property type="match status" value="1"/>
</dbReference>
<dbReference type="InterPro" id="IPR036217">
    <property type="entry name" value="MethylDNA_cys_MeTrfase_DNAb"/>
</dbReference>
<dbReference type="EMBL" id="JACEMT010000033">
    <property type="protein sequence ID" value="MBA4501233.1"/>
    <property type="molecule type" value="Genomic_DNA"/>
</dbReference>
<dbReference type="EC" id="2.1.1.63" evidence="9"/>
<dbReference type="InterPro" id="IPR014048">
    <property type="entry name" value="MethylDNA_cys_MeTrfase_DNA-bd"/>
</dbReference>
<evidence type="ECO:0000256" key="2">
    <source>
        <dbReference type="ARBA" id="ARBA00008711"/>
    </source>
</evidence>
<evidence type="ECO:0000256" key="4">
    <source>
        <dbReference type="ARBA" id="ARBA00022603"/>
    </source>
</evidence>
<dbReference type="PANTHER" id="PTHR10815:SF5">
    <property type="entry name" value="METHYLATED-DNA--PROTEIN-CYSTEINE METHYLTRANSFERASE"/>
    <property type="match status" value="1"/>
</dbReference>
<dbReference type="InterPro" id="IPR036388">
    <property type="entry name" value="WH-like_DNA-bd_sf"/>
</dbReference>
<gene>
    <name evidence="12" type="ORF">H1S06_02465</name>
</gene>
<accession>A0A7W1WW45</accession>
<protein>
    <recommendedName>
        <fullName evidence="9">Methylated-DNA--protein-cysteine methyltransferase</fullName>
        <ecNumber evidence="9">2.1.1.63</ecNumber>
    </recommendedName>
    <alternativeName>
        <fullName evidence="9">6-O-methylguanine-DNA methyltransferase</fullName>
        <shortName evidence="9">MGMT</shortName>
    </alternativeName>
    <alternativeName>
        <fullName evidence="9">O-6-methylguanine-DNA-alkyltransferase</fullName>
    </alternativeName>
</protein>
<keyword evidence="5 9" id="KW-0808">Transferase</keyword>
<evidence type="ECO:0000259" key="10">
    <source>
        <dbReference type="Pfam" id="PF01035"/>
    </source>
</evidence>
<evidence type="ECO:0000313" key="13">
    <source>
        <dbReference type="Proteomes" id="UP000538931"/>
    </source>
</evidence>
<comment type="catalytic activity">
    <reaction evidence="1 9">
        <text>a 4-O-methyl-thymidine in DNA + L-cysteinyl-[protein] = a thymidine in DNA + S-methyl-L-cysteinyl-[protein]</text>
        <dbReference type="Rhea" id="RHEA:53428"/>
        <dbReference type="Rhea" id="RHEA-COMP:10131"/>
        <dbReference type="Rhea" id="RHEA-COMP:10132"/>
        <dbReference type="Rhea" id="RHEA-COMP:13555"/>
        <dbReference type="Rhea" id="RHEA-COMP:13556"/>
        <dbReference type="ChEBI" id="CHEBI:29950"/>
        <dbReference type="ChEBI" id="CHEBI:82612"/>
        <dbReference type="ChEBI" id="CHEBI:137386"/>
        <dbReference type="ChEBI" id="CHEBI:137387"/>
        <dbReference type="EC" id="2.1.1.63"/>
    </reaction>
</comment>
<evidence type="ECO:0000256" key="3">
    <source>
        <dbReference type="ARBA" id="ARBA00022490"/>
    </source>
</evidence>
<dbReference type="SUPFAM" id="SSF46767">
    <property type="entry name" value="Methylated DNA-protein cysteine methyltransferase, C-terminal domain"/>
    <property type="match status" value="1"/>
</dbReference>
<name>A0A7W1WW45_9GAMM</name>
<feature type="domain" description="Methylguanine DNA methyltransferase ribonuclease-like" evidence="11">
    <location>
        <begin position="9"/>
        <end position="69"/>
    </location>
</feature>
<evidence type="ECO:0000256" key="1">
    <source>
        <dbReference type="ARBA" id="ARBA00001286"/>
    </source>
</evidence>
<evidence type="ECO:0000256" key="7">
    <source>
        <dbReference type="ARBA" id="ARBA00023204"/>
    </source>
</evidence>
<feature type="active site" description="Nucleophile; methyl group acceptor" evidence="9">
    <location>
        <position position="124"/>
    </location>
</feature>
<dbReference type="Pfam" id="PF01035">
    <property type="entry name" value="DNA_binding_1"/>
    <property type="match status" value="1"/>
</dbReference>
<dbReference type="CDD" id="cd06445">
    <property type="entry name" value="ATase"/>
    <property type="match status" value="1"/>
</dbReference>
<comment type="function">
    <text evidence="9">Involved in the cellular defense against the biological effects of O6-methylguanine (O6-MeG) and O4-methylthymine (O4-MeT) in DNA. Repairs the methylated nucleobase in DNA by stoichiometrically transferring the methyl group to a cysteine residue in the enzyme. This is a suicide reaction: the enzyme is irreversibly inactivated.</text>
</comment>
<dbReference type="InterPro" id="IPR001497">
    <property type="entry name" value="MethylDNA_cys_MeTrfase_AS"/>
</dbReference>
<evidence type="ECO:0000256" key="8">
    <source>
        <dbReference type="ARBA" id="ARBA00049348"/>
    </source>
</evidence>
<comment type="catalytic activity">
    <reaction evidence="8 9">
        <text>a 6-O-methyl-2'-deoxyguanosine in DNA + L-cysteinyl-[protein] = S-methyl-L-cysteinyl-[protein] + a 2'-deoxyguanosine in DNA</text>
        <dbReference type="Rhea" id="RHEA:24000"/>
        <dbReference type="Rhea" id="RHEA-COMP:10131"/>
        <dbReference type="Rhea" id="RHEA-COMP:10132"/>
        <dbReference type="Rhea" id="RHEA-COMP:11367"/>
        <dbReference type="Rhea" id="RHEA-COMP:11368"/>
        <dbReference type="ChEBI" id="CHEBI:29950"/>
        <dbReference type="ChEBI" id="CHEBI:82612"/>
        <dbReference type="ChEBI" id="CHEBI:85445"/>
        <dbReference type="ChEBI" id="CHEBI:85448"/>
        <dbReference type="EC" id="2.1.1.63"/>
    </reaction>
</comment>
<dbReference type="AlphaFoldDB" id="A0A7W1WW45"/>
<evidence type="ECO:0000256" key="6">
    <source>
        <dbReference type="ARBA" id="ARBA00022763"/>
    </source>
</evidence>
<comment type="caution">
    <text evidence="12">The sequence shown here is derived from an EMBL/GenBank/DDBJ whole genome shotgun (WGS) entry which is preliminary data.</text>
</comment>
<dbReference type="PROSITE" id="PS00374">
    <property type="entry name" value="MGMT"/>
    <property type="match status" value="1"/>
</dbReference>
<dbReference type="HAMAP" id="MF_00772">
    <property type="entry name" value="OGT"/>
    <property type="match status" value="1"/>
</dbReference>